<dbReference type="InterPro" id="IPR052973">
    <property type="entry name" value="Fungal_sec-metab_reg_TF"/>
</dbReference>
<dbReference type="CDD" id="cd00067">
    <property type="entry name" value="GAL4"/>
    <property type="match status" value="1"/>
</dbReference>
<dbReference type="InterPro" id="IPR036864">
    <property type="entry name" value="Zn2-C6_fun-type_DNA-bd_sf"/>
</dbReference>
<keyword evidence="1" id="KW-0539">Nucleus</keyword>
<evidence type="ECO:0000259" key="3">
    <source>
        <dbReference type="Pfam" id="PF00172"/>
    </source>
</evidence>
<feature type="compositionally biased region" description="Polar residues" evidence="2">
    <location>
        <begin position="161"/>
        <end position="175"/>
    </location>
</feature>
<dbReference type="PANTHER" id="PTHR35392">
    <property type="entry name" value="ZN(II)2CYS6 TRANSCRIPTION FACTOR (EUROFUNG)-RELATED-RELATED"/>
    <property type="match status" value="1"/>
</dbReference>
<dbReference type="EMBL" id="BAAFSV010000004">
    <property type="protein sequence ID" value="GAB1317026.1"/>
    <property type="molecule type" value="Genomic_DNA"/>
</dbReference>
<keyword evidence="5" id="KW-1185">Reference proteome</keyword>
<proteinExistence type="predicted"/>
<dbReference type="GeneID" id="98177979"/>
<feature type="compositionally biased region" description="Polar residues" evidence="2">
    <location>
        <begin position="237"/>
        <end position="250"/>
    </location>
</feature>
<dbReference type="SUPFAM" id="SSF57701">
    <property type="entry name" value="Zn2/Cys6 DNA-binding domain"/>
    <property type="match status" value="1"/>
</dbReference>
<name>A0ABQ0GGZ9_9PEZI</name>
<feature type="region of interest" description="Disordered" evidence="2">
    <location>
        <begin position="143"/>
        <end position="212"/>
    </location>
</feature>
<dbReference type="Pfam" id="PF00172">
    <property type="entry name" value="Zn_clus"/>
    <property type="match status" value="1"/>
</dbReference>
<feature type="region of interest" description="Disordered" evidence="2">
    <location>
        <begin position="230"/>
        <end position="268"/>
    </location>
</feature>
<sequence>MTRDTGDTMEGSSSQAAPSGPLPAESDLHTWSDFEFVDWNAFAEPVTWPLDPGNDLLGLLDGGDGPHLVVDAPPSRHSSSIDLDAAITLQARPNAMAESSSDDGMVVLTPLPSSAMSVLSISTPAADPLGPAILGSPPVGLGLPSGGSSAPSVSENRAAAESSQVVATATVQRTPPTKHPELAQSQGSPSHQGAEIVEVQSSSLSSPSRVSNQTSALDAPAFNCFTMRPILPKSPTKDSSTGSDALQRTSAVLPVLGKRKQNTQAGRKKIKSVRRAGACLRCRIYKESCDENTPCGRCIAVSNTAKVFRQPCYREPLNNVIAFRAGNARAGKIRSEPMVPRWASEDTLVRHVTLFYPFKAAIRASNANLVIQCRKFIPYTWDVLVEPWTISTGDVITLQSSPFTCYDLDTGLTEMTEYLASTKTALLDESLDGVDDQILKLSFAEAIRYSSIYPDSAVSVALSIRAASYFSRTRMVMTGANVLDLPYFGDDRLSVGGGLPIPAVLDYQVDYLAIRHMLDCMKQIVRRLKTLIFSQNVRNGWYEVYLTTFVLLSSLETVHARQIDILRRFESQGGSLLSQVHSTGLTMIKEWEYSAKILIYHYRAILKGMIPFASTWNDEHARDMRQNCRLDEDAISYVRSLAEVIKSRQFELRDACQQDLDNSSAKPLVWISQLYMDDME</sequence>
<protein>
    <submittedName>
        <fullName evidence="4">Zn(2)-C6 fungal-type domain-containing protein</fullName>
    </submittedName>
</protein>
<accession>A0ABQ0GGZ9</accession>
<organism evidence="4 5">
    <name type="scientific">Madurella fahalii</name>
    <dbReference type="NCBI Taxonomy" id="1157608"/>
    <lineage>
        <taxon>Eukaryota</taxon>
        <taxon>Fungi</taxon>
        <taxon>Dikarya</taxon>
        <taxon>Ascomycota</taxon>
        <taxon>Pezizomycotina</taxon>
        <taxon>Sordariomycetes</taxon>
        <taxon>Sordariomycetidae</taxon>
        <taxon>Sordariales</taxon>
        <taxon>Sordariales incertae sedis</taxon>
        <taxon>Madurella</taxon>
    </lineage>
</organism>
<evidence type="ECO:0000313" key="4">
    <source>
        <dbReference type="EMBL" id="GAB1317026.1"/>
    </source>
</evidence>
<feature type="compositionally biased region" description="Low complexity" evidence="2">
    <location>
        <begin position="201"/>
        <end position="211"/>
    </location>
</feature>
<feature type="region of interest" description="Disordered" evidence="2">
    <location>
        <begin position="1"/>
        <end position="27"/>
    </location>
</feature>
<feature type="domain" description="Zn(2)-C6 fungal-type" evidence="3">
    <location>
        <begin position="278"/>
        <end position="302"/>
    </location>
</feature>
<evidence type="ECO:0000256" key="1">
    <source>
        <dbReference type="ARBA" id="ARBA00023242"/>
    </source>
</evidence>
<evidence type="ECO:0000313" key="5">
    <source>
        <dbReference type="Proteomes" id="UP001628179"/>
    </source>
</evidence>
<evidence type="ECO:0000256" key="2">
    <source>
        <dbReference type="SAM" id="MobiDB-lite"/>
    </source>
</evidence>
<feature type="compositionally biased region" description="Low complexity" evidence="2">
    <location>
        <begin position="143"/>
        <end position="154"/>
    </location>
</feature>
<dbReference type="Proteomes" id="UP001628179">
    <property type="component" value="Unassembled WGS sequence"/>
</dbReference>
<dbReference type="RefSeq" id="XP_070918757.1">
    <property type="nucleotide sequence ID" value="XM_071062656.1"/>
</dbReference>
<feature type="compositionally biased region" description="Basic residues" evidence="2">
    <location>
        <begin position="257"/>
        <end position="268"/>
    </location>
</feature>
<dbReference type="InterPro" id="IPR001138">
    <property type="entry name" value="Zn2Cys6_DnaBD"/>
</dbReference>
<reference evidence="4 5" key="1">
    <citation type="submission" date="2024-09" db="EMBL/GenBank/DDBJ databases">
        <title>Itraconazole resistance in Madurella fahalii resulting from another homologue of gene encoding cytochrome P450 14-alpha sterol demethylase (CYP51).</title>
        <authorList>
            <person name="Yoshioka I."/>
            <person name="Fahal A.H."/>
            <person name="Kaneko S."/>
            <person name="Yaguchi T."/>
        </authorList>
    </citation>
    <scope>NUCLEOTIDE SEQUENCE [LARGE SCALE GENOMIC DNA]</scope>
    <source>
        <strain evidence="4 5">IFM 68171</strain>
    </source>
</reference>
<dbReference type="PANTHER" id="PTHR35392:SF3">
    <property type="entry name" value="ZN(2)-C6 FUNGAL-TYPE DOMAIN-CONTAINING PROTEIN"/>
    <property type="match status" value="1"/>
</dbReference>
<comment type="caution">
    <text evidence="4">The sequence shown here is derived from an EMBL/GenBank/DDBJ whole genome shotgun (WGS) entry which is preliminary data.</text>
</comment>
<gene>
    <name evidence="4" type="ORF">MFIFM68171_07236</name>
</gene>